<name>A0AAD4QB16_9AGAM</name>
<evidence type="ECO:0000313" key="2">
    <source>
        <dbReference type="Proteomes" id="UP001201163"/>
    </source>
</evidence>
<accession>A0AAD4QB16</accession>
<dbReference type="EMBL" id="JAKELL010000053">
    <property type="protein sequence ID" value="KAH8986619.1"/>
    <property type="molecule type" value="Genomic_DNA"/>
</dbReference>
<proteinExistence type="predicted"/>
<dbReference type="Proteomes" id="UP001201163">
    <property type="component" value="Unassembled WGS sequence"/>
</dbReference>
<dbReference type="PANTHER" id="PTHR33266">
    <property type="entry name" value="CHROMOSOME 15, WHOLE GENOME SHOTGUN SEQUENCE"/>
    <property type="match status" value="1"/>
</dbReference>
<dbReference type="AlphaFoldDB" id="A0AAD4QB16"/>
<reference evidence="1" key="1">
    <citation type="submission" date="2022-01" db="EMBL/GenBank/DDBJ databases">
        <title>Comparative genomics reveals a dynamic genome evolution in the ectomycorrhizal milk-cap (Lactarius) mushrooms.</title>
        <authorList>
            <consortium name="DOE Joint Genome Institute"/>
            <person name="Lebreton A."/>
            <person name="Tang N."/>
            <person name="Kuo A."/>
            <person name="LaButti K."/>
            <person name="Drula E."/>
            <person name="Barry K."/>
            <person name="Clum A."/>
            <person name="Lipzen A."/>
            <person name="Mousain D."/>
            <person name="Ng V."/>
            <person name="Wang R."/>
            <person name="Wang X."/>
            <person name="Dai Y."/>
            <person name="Henrissat B."/>
            <person name="Grigoriev I.V."/>
            <person name="Guerin-Laguette A."/>
            <person name="Yu F."/>
            <person name="Martin F.M."/>
        </authorList>
    </citation>
    <scope>NUCLEOTIDE SEQUENCE</scope>
    <source>
        <strain evidence="1">QP</strain>
    </source>
</reference>
<protein>
    <submittedName>
        <fullName evidence="1">Uncharacterized protein</fullName>
    </submittedName>
</protein>
<organism evidence="1 2">
    <name type="scientific">Lactarius akahatsu</name>
    <dbReference type="NCBI Taxonomy" id="416441"/>
    <lineage>
        <taxon>Eukaryota</taxon>
        <taxon>Fungi</taxon>
        <taxon>Dikarya</taxon>
        <taxon>Basidiomycota</taxon>
        <taxon>Agaricomycotina</taxon>
        <taxon>Agaricomycetes</taxon>
        <taxon>Russulales</taxon>
        <taxon>Russulaceae</taxon>
        <taxon>Lactarius</taxon>
    </lineage>
</organism>
<dbReference type="PANTHER" id="PTHR33266:SF1">
    <property type="entry name" value="F-BOX DOMAIN-CONTAINING PROTEIN"/>
    <property type="match status" value="1"/>
</dbReference>
<keyword evidence="2" id="KW-1185">Reference proteome</keyword>
<gene>
    <name evidence="1" type="ORF">EDB92DRAFT_1801786</name>
</gene>
<sequence>MVPLAVELSWSAEFIGHLPLVALETHVRDQMKLVETYARYCSIVQSSGMGKSRLLDEFSKKHFMIPINLRPEDARGFPPADDTVRDFLTHVDKKSKTVHVLSLSRANHFFHALFLTTAGVVADFHVSSRAERIQYFRAFMSEGQSMSSSGPKRSQFYKDVIAKATKVRRTVLKFLYFFLKCQLPKGLAGADPSSADMKAALEELRKRINDGDSVKMDEGLPDVFVVFDEAHPLTIPFDESDRSNFVELRRALQTFLTAPLFTFFLSTTGKVSQFTPPRGYDNPNRMDDSRLKIPRPFIYLGFDQLMISRKILDTYRTLQDVTSLDCIAHMGRPLWGTCYDFGDDQVRDGLIHFAIQKLLCRLPTRGETLSVAQKCAVLSQRLALDINSTLYVTAPLDYQEAEKVHNQISNHMRICEAIEIGTIRGAAVSEPLLSEAASYIMRGGYGFSLPDALIEVLSRFCINPGDRAELLVAALFIRARDIAVLGKSLPPGGLSFCFSVTDLLSSLFCESAYEVVSKAVPSLCHVETTQPMLGEVFDDAMMHFNHFIKPQEQKLLARPYLLAFMSRGAAALGANCQSGVDAVYPYLYGGTDLDIKKIGFIMVQVKKNDSSSEEAQAKIFRKMDPFDCGLVTGPDFYFPIPIIRIVFALNGKENKDSGVTQKTYTSPSNGALSIDRGGRPRFTSYDFWCSRIYPNIFQAVEEAPERWRALLDDVDPWRTFYNDARFPDILRSQFPACGSSEAHFSSWYADIPST</sequence>
<comment type="caution">
    <text evidence="1">The sequence shown here is derived from an EMBL/GenBank/DDBJ whole genome shotgun (WGS) entry which is preliminary data.</text>
</comment>
<evidence type="ECO:0000313" key="1">
    <source>
        <dbReference type="EMBL" id="KAH8986619.1"/>
    </source>
</evidence>